<dbReference type="AlphaFoldDB" id="A0AAV3QNI1"/>
<reference evidence="2 3" key="1">
    <citation type="submission" date="2024-01" db="EMBL/GenBank/DDBJ databases">
        <title>The complete chloroplast genome sequence of Lithospermum erythrorhizon: insights into the phylogenetic relationship among Boraginaceae species and the maternal lineages of purple gromwells.</title>
        <authorList>
            <person name="Okada T."/>
            <person name="Watanabe K."/>
        </authorList>
    </citation>
    <scope>NUCLEOTIDE SEQUENCE [LARGE SCALE GENOMIC DNA]</scope>
</reference>
<dbReference type="Proteomes" id="UP001454036">
    <property type="component" value="Unassembled WGS sequence"/>
</dbReference>
<evidence type="ECO:0000313" key="3">
    <source>
        <dbReference type="Proteomes" id="UP001454036"/>
    </source>
</evidence>
<feature type="domain" description="Reverse transcriptase Ty1/copia-type" evidence="1">
    <location>
        <begin position="29"/>
        <end position="143"/>
    </location>
</feature>
<evidence type="ECO:0000313" key="2">
    <source>
        <dbReference type="EMBL" id="GAA0165599.1"/>
    </source>
</evidence>
<protein>
    <submittedName>
        <fullName evidence="2">Transmembrane signal receptor</fullName>
    </submittedName>
</protein>
<keyword evidence="3" id="KW-1185">Reference proteome</keyword>
<dbReference type="InterPro" id="IPR043502">
    <property type="entry name" value="DNA/RNA_pol_sf"/>
</dbReference>
<dbReference type="InterPro" id="IPR013103">
    <property type="entry name" value="RVT_2"/>
</dbReference>
<comment type="caution">
    <text evidence="2">The sequence shown here is derived from an EMBL/GenBank/DDBJ whole genome shotgun (WGS) entry which is preliminary data.</text>
</comment>
<dbReference type="EMBL" id="BAABME010005427">
    <property type="protein sequence ID" value="GAA0165599.1"/>
    <property type="molecule type" value="Genomic_DNA"/>
</dbReference>
<accession>A0AAV3QNI1</accession>
<keyword evidence="2" id="KW-0675">Receptor</keyword>
<proteinExistence type="predicted"/>
<organism evidence="2 3">
    <name type="scientific">Lithospermum erythrorhizon</name>
    <name type="common">Purple gromwell</name>
    <name type="synonym">Lithospermum officinale var. erythrorhizon</name>
    <dbReference type="NCBI Taxonomy" id="34254"/>
    <lineage>
        <taxon>Eukaryota</taxon>
        <taxon>Viridiplantae</taxon>
        <taxon>Streptophyta</taxon>
        <taxon>Embryophyta</taxon>
        <taxon>Tracheophyta</taxon>
        <taxon>Spermatophyta</taxon>
        <taxon>Magnoliopsida</taxon>
        <taxon>eudicotyledons</taxon>
        <taxon>Gunneridae</taxon>
        <taxon>Pentapetalae</taxon>
        <taxon>asterids</taxon>
        <taxon>lamiids</taxon>
        <taxon>Boraginales</taxon>
        <taxon>Boraginaceae</taxon>
        <taxon>Boraginoideae</taxon>
        <taxon>Lithospermeae</taxon>
        <taxon>Lithospermum</taxon>
    </lineage>
</organism>
<evidence type="ECO:0000259" key="1">
    <source>
        <dbReference type="Pfam" id="PF07727"/>
    </source>
</evidence>
<sequence length="144" mass="16348">MTKEIAALEANGTWVMATLPPNKKALGYVTVTTFLAVVVSRNWELHQMDVHDAFLHGDLDEDVYMKMPPGFYVGRNGMVCKMRKSSYDLRQAPRCWFAKLAASLLSYGFCRSYSDYSLFTIRRGKLELHVLIYVDDLIVAGTDL</sequence>
<keyword evidence="2" id="KW-0472">Membrane</keyword>
<keyword evidence="2" id="KW-0812">Transmembrane</keyword>
<dbReference type="SUPFAM" id="SSF56672">
    <property type="entry name" value="DNA/RNA polymerases"/>
    <property type="match status" value="1"/>
</dbReference>
<name>A0AAV3QNI1_LITER</name>
<gene>
    <name evidence="2" type="ORF">LIER_20960</name>
</gene>
<dbReference type="Pfam" id="PF07727">
    <property type="entry name" value="RVT_2"/>
    <property type="match status" value="1"/>
</dbReference>